<organism evidence="2 3">
    <name type="scientific">Antiquaquibacter soli</name>
    <dbReference type="NCBI Taxonomy" id="3064523"/>
    <lineage>
        <taxon>Bacteria</taxon>
        <taxon>Bacillati</taxon>
        <taxon>Actinomycetota</taxon>
        <taxon>Actinomycetes</taxon>
        <taxon>Micrococcales</taxon>
        <taxon>Microbacteriaceae</taxon>
        <taxon>Antiquaquibacter</taxon>
    </lineage>
</organism>
<dbReference type="Gene3D" id="3.40.50.300">
    <property type="entry name" value="P-loop containing nucleotide triphosphate hydrolases"/>
    <property type="match status" value="1"/>
</dbReference>
<evidence type="ECO:0000256" key="1">
    <source>
        <dbReference type="SAM" id="MobiDB-lite"/>
    </source>
</evidence>
<comment type="caution">
    <text evidence="2">The sequence shown here is derived from an EMBL/GenBank/DDBJ whole genome shotgun (WGS) entry which is preliminary data.</text>
</comment>
<dbReference type="RefSeq" id="WP_305002178.1">
    <property type="nucleotide sequence ID" value="NZ_JAUQUB010000001.1"/>
</dbReference>
<name>A0ABT9BL87_9MICO</name>
<sequence length="435" mass="46935">MSDEDEVMTIDLTKYTEPTDLDAAWALVLADAREEAEVEDAEPLQVASDPDLGTLSASARESWAAEDGIGRAEARRRLGLVDEWERQHEPQGRHADAQRSGWGDVPLDGLLDALAAGTLQLPTPTVGMLADASSGLFYPGRVNGLAGESGAGKGWIALTVGIEQMTAGRHFFYLDFEDSPALALLRLVHVLGAEPDLLRSRFHYLHPARHDDEGIADLVSRVADERSAFVVIDSTGESIASAGLNQNHDEEVARWFQSLAHPLADHGGATVLLLDHMVKSDDGGLWPIGSQRKRAAITGAQYVAEIAQPFSRTANGMVTLRVAKDRHGAREARSVASYVQFQHPQTVSTSADGTIDISLGEQLSVVFGPGKSSDQIKADRDAKAAAAIDLDVADLDRLTPPPKSQRDVQARMSWGAKRSMEALQEWRARQQGSAS</sequence>
<dbReference type="EMBL" id="JAUQUB010000001">
    <property type="protein sequence ID" value="MDO7881779.1"/>
    <property type="molecule type" value="Genomic_DNA"/>
</dbReference>
<accession>A0ABT9BL87</accession>
<gene>
    <name evidence="2" type="ORF">Q5716_06010</name>
</gene>
<dbReference type="Pfam" id="PF13481">
    <property type="entry name" value="AAA_25"/>
    <property type="match status" value="1"/>
</dbReference>
<proteinExistence type="predicted"/>
<evidence type="ECO:0000313" key="2">
    <source>
        <dbReference type="EMBL" id="MDO7881779.1"/>
    </source>
</evidence>
<dbReference type="InterPro" id="IPR027417">
    <property type="entry name" value="P-loop_NTPase"/>
</dbReference>
<dbReference type="Proteomes" id="UP001241072">
    <property type="component" value="Unassembled WGS sequence"/>
</dbReference>
<dbReference type="SUPFAM" id="SSF52540">
    <property type="entry name" value="P-loop containing nucleoside triphosphate hydrolases"/>
    <property type="match status" value="1"/>
</dbReference>
<evidence type="ECO:0000313" key="3">
    <source>
        <dbReference type="Proteomes" id="UP001241072"/>
    </source>
</evidence>
<keyword evidence="3" id="KW-1185">Reference proteome</keyword>
<feature type="region of interest" description="Disordered" evidence="1">
    <location>
        <begin position="394"/>
        <end position="415"/>
    </location>
</feature>
<protein>
    <submittedName>
        <fullName evidence="2">AAA family ATPase</fullName>
    </submittedName>
</protein>
<reference evidence="2 3" key="1">
    <citation type="submission" date="2023-07" db="EMBL/GenBank/DDBJ databases">
        <title>Protaetiibacter sp. nov WY-16 isolated from soil.</title>
        <authorList>
            <person name="Liu B."/>
            <person name="Wan Y."/>
        </authorList>
    </citation>
    <scope>NUCLEOTIDE SEQUENCE [LARGE SCALE GENOMIC DNA]</scope>
    <source>
        <strain evidence="2 3">WY-16</strain>
    </source>
</reference>